<dbReference type="InterPro" id="IPR002008">
    <property type="entry name" value="DNA_pol_X_beta-like"/>
</dbReference>
<gene>
    <name evidence="25" type="primary">polX</name>
    <name evidence="25" type="ORF">EA187_17030</name>
</gene>
<dbReference type="SUPFAM" id="SSF89550">
    <property type="entry name" value="PHP domain-like"/>
    <property type="match status" value="1"/>
</dbReference>
<evidence type="ECO:0000256" key="1">
    <source>
        <dbReference type="ARBA" id="ARBA00001946"/>
    </source>
</evidence>
<feature type="domain" description="Helix-hairpin-helix DNA-binding motif class 1" evidence="22">
    <location>
        <begin position="133"/>
        <end position="152"/>
    </location>
</feature>
<dbReference type="PRINTS" id="PR00870">
    <property type="entry name" value="DNAPOLXBETA"/>
</dbReference>
<keyword evidence="11" id="KW-0227">DNA damage</keyword>
<dbReference type="EMBL" id="SADD01000013">
    <property type="protein sequence ID" value="RVU42290.1"/>
    <property type="molecule type" value="Genomic_DNA"/>
</dbReference>
<organism evidence="25 26">
    <name type="scientific">Lujinxingia sediminis</name>
    <dbReference type="NCBI Taxonomy" id="2480984"/>
    <lineage>
        <taxon>Bacteria</taxon>
        <taxon>Deltaproteobacteria</taxon>
        <taxon>Bradymonadales</taxon>
        <taxon>Lujinxingiaceae</taxon>
        <taxon>Lujinxingia</taxon>
    </lineage>
</organism>
<keyword evidence="26" id="KW-1185">Reference proteome</keyword>
<comment type="catalytic activity">
    <reaction evidence="19">
        <text>a 5'-end 2'-deoxyribose-2'-deoxyribonucleotide-DNA = (2E,4S)-4-hydroxypenten-2-al-5-phosphate + a 5'-end 5'-phospho-2'-deoxyribonucleoside-DNA + H(+)</text>
        <dbReference type="Rhea" id="RHEA:76255"/>
        <dbReference type="Rhea" id="RHEA-COMP:13180"/>
        <dbReference type="Rhea" id="RHEA-COMP:18657"/>
        <dbReference type="ChEBI" id="CHEBI:15378"/>
        <dbReference type="ChEBI" id="CHEBI:136412"/>
        <dbReference type="ChEBI" id="CHEBI:195194"/>
        <dbReference type="ChEBI" id="CHEBI:195195"/>
    </reaction>
</comment>
<evidence type="ECO:0000256" key="13">
    <source>
        <dbReference type="ARBA" id="ARBA00022932"/>
    </source>
</evidence>
<keyword evidence="15" id="KW-0234">DNA repair</keyword>
<name>A0ABY0CQ47_9DELT</name>
<dbReference type="Pfam" id="PF14791">
    <property type="entry name" value="DNA_pol_B_thumb"/>
    <property type="match status" value="1"/>
</dbReference>
<sequence>MTVWSSPMNNRDYARVLQEIAQLMEISGENRFKVRAFENATRTVETLSEDLDQIIDRGDLQGLKGIGASIANDLRQIRERGTCDIHQMLLERLDPGLLDMLKVQGLGPKRIKLVYNELGVSNLNALKEAAEAGRLRELKGLGAKTEEKVLAEIARLAQGADRAPLPQARRVAESLRDQLDALPQSIRVAIAGSLRRGRETIGDIDLLVATDEPGPIHQAFVALPEVKETLASGDTKTSVRLHNGIQVDLRTVKNEVFGSALHYFTGSKEHHIELRTRAKRQGLRVSEYGVFKENEDTPIASRTEEELYEALGLSFIAPELREGRGEISAAEKSDLPTLVEPEQIRGDVHMHTTETDGRHSIEEMADAAKALGYDYIVITDHSQAVRVANGMTPERFGDHIARIREADGRIQGIRILAGIEVDILKDGSLDMDHDLLAEADWVVGSVHSHFNLDPDTMTERLLTGMRTGLLSCLGHPTGRILGGRNGYRYDFDAVVEACVELGVALELNGSSGRLDLNAELAEKAHRKGAMLVLGSDAHSTTGLKDLRFAVQQARRAWLGPDAILNTLTVDELLKATRPALR</sequence>
<dbReference type="InterPro" id="IPR050243">
    <property type="entry name" value="PHP_phosphatase"/>
</dbReference>
<dbReference type="InterPro" id="IPR004013">
    <property type="entry name" value="PHP_dom"/>
</dbReference>
<evidence type="ECO:0000313" key="25">
    <source>
        <dbReference type="EMBL" id="RVU42290.1"/>
    </source>
</evidence>
<dbReference type="Gene3D" id="3.30.460.10">
    <property type="entry name" value="Beta Polymerase, domain 2"/>
    <property type="match status" value="1"/>
</dbReference>
<feature type="domain" description="DNA-directed DNA polymerase X" evidence="24">
    <location>
        <begin position="8"/>
        <end position="322"/>
    </location>
</feature>
<dbReference type="Gene3D" id="1.10.150.110">
    <property type="entry name" value="DNA polymerase beta, N-terminal domain-like"/>
    <property type="match status" value="1"/>
</dbReference>
<dbReference type="InterPro" id="IPR010994">
    <property type="entry name" value="RuvA_2-like"/>
</dbReference>
<dbReference type="SUPFAM" id="SSF47781">
    <property type="entry name" value="RuvA domain 2-like"/>
    <property type="match status" value="1"/>
</dbReference>
<dbReference type="CDD" id="cd07436">
    <property type="entry name" value="PHP_PolX"/>
    <property type="match status" value="1"/>
</dbReference>
<dbReference type="InterPro" id="IPR043519">
    <property type="entry name" value="NT_sf"/>
</dbReference>
<dbReference type="SMART" id="SM00481">
    <property type="entry name" value="POLIIIAc"/>
    <property type="match status" value="1"/>
</dbReference>
<keyword evidence="25" id="KW-0378">Hydrolase</keyword>
<dbReference type="PANTHER" id="PTHR36928">
    <property type="entry name" value="PHOSPHATASE YCDX-RELATED"/>
    <property type="match status" value="1"/>
</dbReference>
<keyword evidence="7" id="KW-0237">DNA synthesis</keyword>
<dbReference type="NCBIfam" id="NF006375">
    <property type="entry name" value="PRK08609.1"/>
    <property type="match status" value="1"/>
</dbReference>
<dbReference type="EC" id="2.7.7.7" evidence="3"/>
<evidence type="ECO:0000256" key="5">
    <source>
        <dbReference type="ARBA" id="ARBA00020020"/>
    </source>
</evidence>
<accession>A0ABY0CQ47</accession>
<evidence type="ECO:0000256" key="17">
    <source>
        <dbReference type="ARBA" id="ARBA00035726"/>
    </source>
</evidence>
<dbReference type="SMART" id="SM00278">
    <property type="entry name" value="HhH1"/>
    <property type="match status" value="3"/>
</dbReference>
<reference evidence="25 26" key="1">
    <citation type="submission" date="2019-01" db="EMBL/GenBank/DDBJ databases">
        <title>Lujinxingia litoralis gen. nov., sp. nov. and Lujinxingia sediminis gen. nov., sp. nov., new members in the order Bradymonadales, isolated from coastal sediment.</title>
        <authorList>
            <person name="Li C.-M."/>
        </authorList>
    </citation>
    <scope>NUCLEOTIDE SEQUENCE [LARGE SCALE GENOMIC DNA]</scope>
    <source>
        <strain evidence="25 26">SEH01</strain>
    </source>
</reference>
<protein>
    <recommendedName>
        <fullName evidence="5">DNA polymerase beta</fullName>
        <ecNumber evidence="3">2.7.7.7</ecNumber>
        <ecNumber evidence="4">4.2.99.18</ecNumber>
    </recommendedName>
    <alternativeName>
        <fullName evidence="16">5'-deoxyribose-phosphate lyase</fullName>
    </alternativeName>
    <alternativeName>
        <fullName evidence="17">AP lyase</fullName>
    </alternativeName>
</protein>
<dbReference type="InterPro" id="IPR010996">
    <property type="entry name" value="HHH_MUS81"/>
</dbReference>
<keyword evidence="10" id="KW-0235">DNA replication</keyword>
<evidence type="ECO:0000256" key="12">
    <source>
        <dbReference type="ARBA" id="ARBA00022843"/>
    </source>
</evidence>
<keyword evidence="9" id="KW-0548">Nucleotidyltransferase</keyword>
<dbReference type="InterPro" id="IPR002054">
    <property type="entry name" value="DNA-dir_DNA_pol_X"/>
</dbReference>
<dbReference type="Gene3D" id="3.20.20.140">
    <property type="entry name" value="Metal-dependent hydrolases"/>
    <property type="match status" value="1"/>
</dbReference>
<evidence type="ECO:0000256" key="9">
    <source>
        <dbReference type="ARBA" id="ARBA00022695"/>
    </source>
</evidence>
<dbReference type="SUPFAM" id="SSF47802">
    <property type="entry name" value="DNA polymerase beta, N-terminal domain-like"/>
    <property type="match status" value="1"/>
</dbReference>
<evidence type="ECO:0000256" key="11">
    <source>
        <dbReference type="ARBA" id="ARBA00022763"/>
    </source>
</evidence>
<keyword evidence="25" id="KW-0540">Nuclease</keyword>
<dbReference type="Gene3D" id="1.10.150.20">
    <property type="entry name" value="5' to 3' exonuclease, C-terminal subdomain"/>
    <property type="match status" value="1"/>
</dbReference>
<comment type="subcellular location">
    <subcellularLocation>
        <location evidence="2">Cytoplasm</location>
    </subcellularLocation>
</comment>
<keyword evidence="14" id="KW-0915">Sodium</keyword>
<dbReference type="Pfam" id="PF14520">
    <property type="entry name" value="HHH_5"/>
    <property type="match status" value="1"/>
</dbReference>
<evidence type="ECO:0000256" key="14">
    <source>
        <dbReference type="ARBA" id="ARBA00023053"/>
    </source>
</evidence>
<dbReference type="Pfam" id="PF02811">
    <property type="entry name" value="PHP"/>
    <property type="match status" value="1"/>
</dbReference>
<evidence type="ECO:0000256" key="3">
    <source>
        <dbReference type="ARBA" id="ARBA00012417"/>
    </source>
</evidence>
<keyword evidence="8" id="KW-0808">Transferase</keyword>
<dbReference type="InterPro" id="IPR027421">
    <property type="entry name" value="DNA_pol_lamdba_lyase_dom_sf"/>
</dbReference>
<dbReference type="InterPro" id="IPR003141">
    <property type="entry name" value="Pol/His_phosphatase_N"/>
</dbReference>
<dbReference type="InterPro" id="IPR016195">
    <property type="entry name" value="Pol/histidinol_Pase-like"/>
</dbReference>
<feature type="domain" description="Helix-hairpin-helix DNA-binding motif class 1" evidence="22">
    <location>
        <begin position="58"/>
        <end position="77"/>
    </location>
</feature>
<dbReference type="InterPro" id="IPR037160">
    <property type="entry name" value="DNA_Pol_thumb_sf"/>
</dbReference>
<evidence type="ECO:0000256" key="18">
    <source>
        <dbReference type="ARBA" id="ARBA00044632"/>
    </source>
</evidence>
<dbReference type="InterPro" id="IPR003583">
    <property type="entry name" value="Hlx-hairpin-Hlx_DNA-bd_motif"/>
</dbReference>
<evidence type="ECO:0000256" key="7">
    <source>
        <dbReference type="ARBA" id="ARBA00022634"/>
    </source>
</evidence>
<comment type="catalytic activity">
    <reaction evidence="18">
        <text>2'-deoxyribonucleotide-(2'-deoxyribose 5'-phosphate)-2'-deoxyribonucleotide-DNA = a 3'-end 2'-deoxyribonucleotide-(2,3-dehydro-2,3-deoxyribose 5'-phosphate)-DNA + a 5'-end 5'-phospho-2'-deoxyribonucleoside-DNA + H(+)</text>
        <dbReference type="Rhea" id="RHEA:66592"/>
        <dbReference type="Rhea" id="RHEA-COMP:13180"/>
        <dbReference type="Rhea" id="RHEA-COMP:16897"/>
        <dbReference type="Rhea" id="RHEA-COMP:17067"/>
        <dbReference type="ChEBI" id="CHEBI:15378"/>
        <dbReference type="ChEBI" id="CHEBI:136412"/>
        <dbReference type="ChEBI" id="CHEBI:157695"/>
        <dbReference type="ChEBI" id="CHEBI:167181"/>
        <dbReference type="EC" id="4.2.99.18"/>
    </reaction>
</comment>
<keyword evidence="25" id="KW-0269">Exonuclease</keyword>
<evidence type="ECO:0000256" key="19">
    <source>
        <dbReference type="ARBA" id="ARBA00044678"/>
    </source>
</evidence>
<dbReference type="InterPro" id="IPR047967">
    <property type="entry name" value="PolX_PHP"/>
</dbReference>
<dbReference type="InterPro" id="IPR022311">
    <property type="entry name" value="PolX-like"/>
</dbReference>
<dbReference type="Pfam" id="PF14792">
    <property type="entry name" value="DNA_pol_B_palm"/>
    <property type="match status" value="1"/>
</dbReference>
<keyword evidence="6" id="KW-0488">Methylation</keyword>
<dbReference type="PANTHER" id="PTHR36928:SF1">
    <property type="entry name" value="PHOSPHATASE YCDX-RELATED"/>
    <property type="match status" value="1"/>
</dbReference>
<evidence type="ECO:0000313" key="26">
    <source>
        <dbReference type="Proteomes" id="UP000282926"/>
    </source>
</evidence>
<evidence type="ECO:0000256" key="6">
    <source>
        <dbReference type="ARBA" id="ARBA00022481"/>
    </source>
</evidence>
<evidence type="ECO:0000256" key="2">
    <source>
        <dbReference type="ARBA" id="ARBA00004496"/>
    </source>
</evidence>
<keyword evidence="12" id="KW-0832">Ubl conjugation</keyword>
<dbReference type="Gene3D" id="3.30.210.10">
    <property type="entry name" value="DNA polymerase, thumb domain"/>
    <property type="match status" value="1"/>
</dbReference>
<evidence type="ECO:0000256" key="8">
    <source>
        <dbReference type="ARBA" id="ARBA00022679"/>
    </source>
</evidence>
<evidence type="ECO:0000256" key="4">
    <source>
        <dbReference type="ARBA" id="ARBA00012720"/>
    </source>
</evidence>
<dbReference type="SUPFAM" id="SSF81301">
    <property type="entry name" value="Nucleotidyltransferase"/>
    <property type="match status" value="1"/>
</dbReference>
<comment type="function">
    <text evidence="20">Repair polymerase that plays a key role in base-excision repair. During this process, the damaged base is excised by specific DNA glycosylases, the DNA backbone is nicked at the abasic site by an apurinic/apyrimidic (AP) endonuclease, and POLB removes 5'-deoxyribose-phosphate from the preincised AP site acting as a 5'-deoxyribose-phosphate lyase (5'-dRP lyase); through its DNA polymerase activity, it adds one nucleotide to the 3' end of the arising single-nucleotide gap. Conducts 'gap-filling' DNA synthesis in a stepwise distributive fashion rather than in a processive fashion as for other DNA polymerases. It is also able to cleave sugar-phosphate bonds 3' to an intact AP site, acting as an AP lyase.</text>
</comment>
<feature type="domain" description="Helix-hairpin-helix DNA-binding motif class 1" evidence="22">
    <location>
        <begin position="98"/>
        <end position="117"/>
    </location>
</feature>
<dbReference type="InterPro" id="IPR029398">
    <property type="entry name" value="PolB_thumb"/>
</dbReference>
<dbReference type="PIRSF" id="PIRSF005047">
    <property type="entry name" value="UCP005047_YshC"/>
    <property type="match status" value="1"/>
</dbReference>
<evidence type="ECO:0000256" key="16">
    <source>
        <dbReference type="ARBA" id="ARBA00035717"/>
    </source>
</evidence>
<dbReference type="Proteomes" id="UP000282926">
    <property type="component" value="Unassembled WGS sequence"/>
</dbReference>
<dbReference type="SMART" id="SM00483">
    <property type="entry name" value="POLXc"/>
    <property type="match status" value="1"/>
</dbReference>
<dbReference type="Pfam" id="PF14716">
    <property type="entry name" value="HHH_8"/>
    <property type="match status" value="1"/>
</dbReference>
<evidence type="ECO:0000256" key="10">
    <source>
        <dbReference type="ARBA" id="ARBA00022705"/>
    </source>
</evidence>
<evidence type="ECO:0000256" key="20">
    <source>
        <dbReference type="ARBA" id="ARBA00045548"/>
    </source>
</evidence>
<dbReference type="CDD" id="cd00141">
    <property type="entry name" value="NT_POLXc"/>
    <property type="match status" value="1"/>
</dbReference>
<comment type="catalytic activity">
    <reaction evidence="21">
        <text>DNA(n) + a 2'-deoxyribonucleoside 5'-triphosphate = DNA(n+1) + diphosphate</text>
        <dbReference type="Rhea" id="RHEA:22508"/>
        <dbReference type="Rhea" id="RHEA-COMP:17339"/>
        <dbReference type="Rhea" id="RHEA-COMP:17340"/>
        <dbReference type="ChEBI" id="CHEBI:33019"/>
        <dbReference type="ChEBI" id="CHEBI:61560"/>
        <dbReference type="ChEBI" id="CHEBI:173112"/>
        <dbReference type="EC" id="2.7.7.7"/>
    </reaction>
</comment>
<evidence type="ECO:0000256" key="15">
    <source>
        <dbReference type="ARBA" id="ARBA00023204"/>
    </source>
</evidence>
<evidence type="ECO:0000259" key="23">
    <source>
        <dbReference type="SMART" id="SM00481"/>
    </source>
</evidence>
<comment type="caution">
    <text evidence="25">The sequence shown here is derived from an EMBL/GenBank/DDBJ whole genome shotgun (WGS) entry which is preliminary data.</text>
</comment>
<keyword evidence="13" id="KW-0239">DNA-directed DNA polymerase</keyword>
<dbReference type="GO" id="GO:0004527">
    <property type="term" value="F:exonuclease activity"/>
    <property type="evidence" value="ECO:0007669"/>
    <property type="project" value="UniProtKB-KW"/>
</dbReference>
<proteinExistence type="predicted"/>
<dbReference type="InterPro" id="IPR028207">
    <property type="entry name" value="DNA_pol_B_palm_palm"/>
</dbReference>
<comment type="cofactor">
    <cofactor evidence="1">
        <name>Mg(2+)</name>
        <dbReference type="ChEBI" id="CHEBI:18420"/>
    </cofactor>
</comment>
<evidence type="ECO:0000259" key="24">
    <source>
        <dbReference type="SMART" id="SM00483"/>
    </source>
</evidence>
<evidence type="ECO:0000256" key="21">
    <source>
        <dbReference type="ARBA" id="ARBA00049244"/>
    </source>
</evidence>
<feature type="domain" description="Polymerase/histidinol phosphatase N-terminal" evidence="23">
    <location>
        <begin position="346"/>
        <end position="425"/>
    </location>
</feature>
<evidence type="ECO:0000259" key="22">
    <source>
        <dbReference type="SMART" id="SM00278"/>
    </source>
</evidence>
<dbReference type="EC" id="4.2.99.18" evidence="4"/>